<organism evidence="7 8">
    <name type="scientific">Sediminihabitans luteus</name>
    <dbReference type="NCBI Taxonomy" id="1138585"/>
    <lineage>
        <taxon>Bacteria</taxon>
        <taxon>Bacillati</taxon>
        <taxon>Actinomycetota</taxon>
        <taxon>Actinomycetes</taxon>
        <taxon>Micrococcales</taxon>
        <taxon>Cellulomonadaceae</taxon>
        <taxon>Sediminihabitans</taxon>
    </lineage>
</organism>
<dbReference type="AlphaFoldDB" id="A0A2M9CZ19"/>
<name>A0A2M9CZ19_9CELL</name>
<dbReference type="Gene3D" id="3.30.9.10">
    <property type="entry name" value="D-Amino Acid Oxidase, subunit A, domain 2"/>
    <property type="match status" value="1"/>
</dbReference>
<keyword evidence="8" id="KW-1185">Reference proteome</keyword>
<reference evidence="7 8" key="1">
    <citation type="submission" date="2017-11" db="EMBL/GenBank/DDBJ databases">
        <title>Genomic Encyclopedia of Archaeal and Bacterial Type Strains, Phase II (KMG-II): From Individual Species to Whole Genera.</title>
        <authorList>
            <person name="Goeker M."/>
        </authorList>
    </citation>
    <scope>NUCLEOTIDE SEQUENCE [LARGE SCALE GENOMIC DNA]</scope>
    <source>
        <strain evidence="7 8">DSM 25478</strain>
    </source>
</reference>
<sequence>MLVVGGGIVGMTAAWRAARAGLTVTVLDPAPGDGATHAAAGMLAAVTEADFGEERLARLNVDSALRWPGFAADLERESGLPVGLVRTGTLTVAYDADDAAEVRRLVDLQRGWGLDAQPCTVAEARRRSPLLGPVAGAVWVPDDHQVDPRATHRALHRAVTAHGGTVVRRAATRLVRGFDGGPVVGAVDDAGHVWHAGVVVLAAGDRSPALLRDLPEVHAPVRPVKGLTLRLDAEPWFDLDHVVRGRVQGRPVYVVPRAPRPDGTREVVVGATSDEKPDDRRAEAGGVFALLRDARAVLPALDELALVEVTPRVRPTSPDNLPYLGESGVAGLVLATGHHRNGVLLAPVTAAAVDAVLTGSPPPDAVAAVDPARFAPELWKVP</sequence>
<dbReference type="UniPathway" id="UPA00060"/>
<gene>
    <name evidence="7" type="ORF">CLV28_0396</name>
</gene>
<evidence type="ECO:0000256" key="2">
    <source>
        <dbReference type="ARBA" id="ARBA00022977"/>
    </source>
</evidence>
<evidence type="ECO:0000256" key="4">
    <source>
        <dbReference type="ARBA" id="ARBA00049872"/>
    </source>
</evidence>
<dbReference type="EMBL" id="PGFE01000001">
    <property type="protein sequence ID" value="PJJ77182.1"/>
    <property type="molecule type" value="Genomic_DNA"/>
</dbReference>
<dbReference type="Proteomes" id="UP000231693">
    <property type="component" value="Unassembled WGS sequence"/>
</dbReference>
<comment type="pathway">
    <text evidence="1">Cofactor biosynthesis; thiamine diphosphate biosynthesis.</text>
</comment>
<dbReference type="Pfam" id="PF01266">
    <property type="entry name" value="DAO"/>
    <property type="match status" value="1"/>
</dbReference>
<dbReference type="GO" id="GO:0050660">
    <property type="term" value="F:flavin adenine dinucleotide binding"/>
    <property type="evidence" value="ECO:0007669"/>
    <property type="project" value="InterPro"/>
</dbReference>
<keyword evidence="3" id="KW-0560">Oxidoreductase</keyword>
<dbReference type="Gene3D" id="3.50.50.60">
    <property type="entry name" value="FAD/NAD(P)-binding domain"/>
    <property type="match status" value="1"/>
</dbReference>
<dbReference type="SUPFAM" id="SSF51905">
    <property type="entry name" value="FAD/NAD(P)-binding domain"/>
    <property type="match status" value="1"/>
</dbReference>
<keyword evidence="2" id="KW-0784">Thiamine biosynthesis</keyword>
<dbReference type="OrthoDB" id="3214401at2"/>
<evidence type="ECO:0000259" key="6">
    <source>
        <dbReference type="Pfam" id="PF01266"/>
    </source>
</evidence>
<accession>A0A2M9CZ19</accession>
<dbReference type="GO" id="GO:0009229">
    <property type="term" value="P:thiamine diphosphate biosynthetic process"/>
    <property type="evidence" value="ECO:0007669"/>
    <property type="project" value="UniProtKB-UniPathway"/>
</dbReference>
<dbReference type="GO" id="GO:0009228">
    <property type="term" value="P:thiamine biosynthetic process"/>
    <property type="evidence" value="ECO:0007669"/>
    <property type="project" value="UniProtKB-KW"/>
</dbReference>
<dbReference type="PANTHER" id="PTHR13847">
    <property type="entry name" value="SARCOSINE DEHYDROGENASE-RELATED"/>
    <property type="match status" value="1"/>
</dbReference>
<evidence type="ECO:0000256" key="1">
    <source>
        <dbReference type="ARBA" id="ARBA00004948"/>
    </source>
</evidence>
<comment type="catalytic activity">
    <reaction evidence="4">
        <text>glycine + O2 + H2O = glyoxylate + H2O2 + NH4(+)</text>
        <dbReference type="Rhea" id="RHEA:11532"/>
        <dbReference type="ChEBI" id="CHEBI:15377"/>
        <dbReference type="ChEBI" id="CHEBI:15379"/>
        <dbReference type="ChEBI" id="CHEBI:16240"/>
        <dbReference type="ChEBI" id="CHEBI:28938"/>
        <dbReference type="ChEBI" id="CHEBI:36655"/>
        <dbReference type="ChEBI" id="CHEBI:57305"/>
        <dbReference type="EC" id="1.4.3.19"/>
    </reaction>
</comment>
<proteinExistence type="predicted"/>
<feature type="domain" description="FAD dependent oxidoreductase" evidence="6">
    <location>
        <begin position="2"/>
        <end position="353"/>
    </location>
</feature>
<dbReference type="InterPro" id="IPR036188">
    <property type="entry name" value="FAD/NAD-bd_sf"/>
</dbReference>
<dbReference type="GO" id="GO:0043799">
    <property type="term" value="F:glycine oxidase activity"/>
    <property type="evidence" value="ECO:0007669"/>
    <property type="project" value="UniProtKB-EC"/>
</dbReference>
<dbReference type="EC" id="1.4.3.19" evidence="5"/>
<dbReference type="PANTHER" id="PTHR13847:SF289">
    <property type="entry name" value="GLYCINE OXIDASE"/>
    <property type="match status" value="1"/>
</dbReference>
<protein>
    <recommendedName>
        <fullName evidence="5">glycine oxidase</fullName>
        <ecNumber evidence="5">1.4.3.19</ecNumber>
    </recommendedName>
</protein>
<evidence type="ECO:0000313" key="7">
    <source>
        <dbReference type="EMBL" id="PJJ77182.1"/>
    </source>
</evidence>
<dbReference type="InterPro" id="IPR006076">
    <property type="entry name" value="FAD-dep_OxRdtase"/>
</dbReference>
<dbReference type="SUPFAM" id="SSF54373">
    <property type="entry name" value="FAD-linked reductases, C-terminal domain"/>
    <property type="match status" value="1"/>
</dbReference>
<dbReference type="GO" id="GO:0005737">
    <property type="term" value="C:cytoplasm"/>
    <property type="evidence" value="ECO:0007669"/>
    <property type="project" value="TreeGrafter"/>
</dbReference>
<evidence type="ECO:0000256" key="5">
    <source>
        <dbReference type="ARBA" id="ARBA00050018"/>
    </source>
</evidence>
<evidence type="ECO:0000256" key="3">
    <source>
        <dbReference type="ARBA" id="ARBA00023002"/>
    </source>
</evidence>
<dbReference type="NCBIfam" id="TIGR02352">
    <property type="entry name" value="thiamin_ThiO"/>
    <property type="match status" value="1"/>
</dbReference>
<dbReference type="InterPro" id="IPR012727">
    <property type="entry name" value="Gly_oxidase_ThiO"/>
</dbReference>
<comment type="caution">
    <text evidence="7">The sequence shown here is derived from an EMBL/GenBank/DDBJ whole genome shotgun (WGS) entry which is preliminary data.</text>
</comment>
<evidence type="ECO:0000313" key="8">
    <source>
        <dbReference type="Proteomes" id="UP000231693"/>
    </source>
</evidence>